<organism evidence="2">
    <name type="scientific">uncultured Sulfurovum sp</name>
    <dbReference type="NCBI Taxonomy" id="269237"/>
    <lineage>
        <taxon>Bacteria</taxon>
        <taxon>Pseudomonadati</taxon>
        <taxon>Campylobacterota</taxon>
        <taxon>Epsilonproteobacteria</taxon>
        <taxon>Campylobacterales</taxon>
        <taxon>Sulfurovaceae</taxon>
        <taxon>Sulfurovum</taxon>
        <taxon>environmental samples</taxon>
    </lineage>
</organism>
<dbReference type="AlphaFoldDB" id="A0A6S6UI73"/>
<dbReference type="InterPro" id="IPR004919">
    <property type="entry name" value="GmrSD_N"/>
</dbReference>
<evidence type="ECO:0000313" key="2">
    <source>
        <dbReference type="EMBL" id="CAA6826959.1"/>
    </source>
</evidence>
<dbReference type="PANTHER" id="PTHR37292:SF2">
    <property type="entry name" value="DUF262 DOMAIN-CONTAINING PROTEIN"/>
    <property type="match status" value="1"/>
</dbReference>
<dbReference type="EMBL" id="CACVAZ010000216">
    <property type="protein sequence ID" value="CAA6826959.1"/>
    <property type="molecule type" value="Genomic_DNA"/>
</dbReference>
<sequence length="550" mass="65123">MQKYENTTIAKVMEEMNTRYFLPDIQRPYVWKAEQIYALYDSIMRGYPISTFLFWEQSAEVIDELTPRYEFIRTNRIEDRDKINTSNDKEKYILVLDGQQRLTSLYLTLIGNFVIRNKLQDLYFNILSGIEEDENGNIFEFKFFDYNFDKLFVDNDKLWINIKYLFSYIDEYDLEDFIEKFTEENNITLEREQKRFSKKLWSNLRSKELINYYPEREENMDKVLDIFVRTNAGGTKLSKSDLLFSTIKKDWGNARDEFKSLIATLNQQDKYRFSHDFILKTSLVLFSKTQEDIKYSVKNSKNIVQNIESNWKGISSAITLVINKVDNNFKLSSHKVISSYNALIPLIYFIYKNNLKTISSKDSLLMRRWLIKILLNGIFGGQSDTMLFISKTSIDNATTKDFPYQLLIDDISTKTRKSFDSVSNILDNQKLKYNSRDSYLLLSLLYSGNINFGAINNGNLPQQDHIFSKEELKENGILEEKINSIFNIQYLDAHINQSKSAMLFSQWLSKLTTLQKREHFIPHGTWDINNFDDFLKERRDLFHIELQKLI</sequence>
<protein>
    <recommendedName>
        <fullName evidence="1">GmrSD restriction endonucleases N-terminal domain-containing protein</fullName>
    </recommendedName>
</protein>
<reference evidence="2" key="1">
    <citation type="submission" date="2020-01" db="EMBL/GenBank/DDBJ databases">
        <authorList>
            <person name="Meier V. D."/>
            <person name="Meier V D."/>
        </authorList>
    </citation>
    <scope>NUCLEOTIDE SEQUENCE</scope>
    <source>
        <strain evidence="2">HLG_WM_MAG_02</strain>
    </source>
</reference>
<dbReference type="PANTHER" id="PTHR37292">
    <property type="entry name" value="VNG6097C"/>
    <property type="match status" value="1"/>
</dbReference>
<evidence type="ECO:0000259" key="1">
    <source>
        <dbReference type="Pfam" id="PF03235"/>
    </source>
</evidence>
<gene>
    <name evidence="2" type="ORF">HELGO_WM26149</name>
</gene>
<accession>A0A6S6UI73</accession>
<feature type="domain" description="GmrSD restriction endonucleases N-terminal" evidence="1">
    <location>
        <begin position="12"/>
        <end position="246"/>
    </location>
</feature>
<dbReference type="Pfam" id="PF03235">
    <property type="entry name" value="GmrSD_N"/>
    <property type="match status" value="1"/>
</dbReference>
<proteinExistence type="predicted"/>
<name>A0A6S6UI73_9BACT</name>